<comment type="caution">
    <text evidence="2">The sequence shown here is derived from an EMBL/GenBank/DDBJ whole genome shotgun (WGS) entry which is preliminary data.</text>
</comment>
<evidence type="ECO:0000313" key="2">
    <source>
        <dbReference type="EMBL" id="RKT51104.1"/>
    </source>
</evidence>
<gene>
    <name evidence="2" type="ORF">DFR40_2316</name>
</gene>
<dbReference type="SUPFAM" id="SSF53335">
    <property type="entry name" value="S-adenosyl-L-methionine-dependent methyltransferases"/>
    <property type="match status" value="1"/>
</dbReference>
<dbReference type="Gene3D" id="3.40.50.150">
    <property type="entry name" value="Vaccinia Virus protein VP39"/>
    <property type="match status" value="1"/>
</dbReference>
<dbReference type="Proteomes" id="UP000270626">
    <property type="component" value="Unassembled WGS sequence"/>
</dbReference>
<reference evidence="2 3" key="1">
    <citation type="submission" date="2018-10" db="EMBL/GenBank/DDBJ databases">
        <title>Genomic Encyclopedia of Type Strains, Phase IV (KMG-IV): sequencing the most valuable type-strain genomes for metagenomic binning, comparative biology and taxonomic classification.</title>
        <authorList>
            <person name="Goeker M."/>
        </authorList>
    </citation>
    <scope>NUCLEOTIDE SEQUENCE [LARGE SCALE GENOMIC DNA]</scope>
    <source>
        <strain evidence="2 3">DSM 23841</strain>
    </source>
</reference>
<proteinExistence type="predicted"/>
<organism evidence="2 3">
    <name type="scientific">Azonexus fungiphilus</name>
    <dbReference type="NCBI Taxonomy" id="146940"/>
    <lineage>
        <taxon>Bacteria</taxon>
        <taxon>Pseudomonadati</taxon>
        <taxon>Pseudomonadota</taxon>
        <taxon>Betaproteobacteria</taxon>
        <taxon>Rhodocyclales</taxon>
        <taxon>Azonexaceae</taxon>
        <taxon>Azonexus</taxon>
    </lineage>
</organism>
<evidence type="ECO:0000313" key="3">
    <source>
        <dbReference type="Proteomes" id="UP000270626"/>
    </source>
</evidence>
<name>A0A495VP66_9RHOO</name>
<evidence type="ECO:0008006" key="4">
    <source>
        <dbReference type="Google" id="ProtNLM"/>
    </source>
</evidence>
<accession>A0A495VP66</accession>
<sequence>MHNGLKGETPMNKNTDSNPWAEENDAIQQLALEECAKRQRIDHSVSVLVLPAGQCKLAARFAQLDARVTVADTPERQHEIEGRILAAGHLGSIHFAATELPAPPATDSGAPYDIIVLRRGLCSLPYAQGKALIRELMRKLKIGGKLFISILGLHSELGDGYPGREQSIYERYSPLSPAMARKYEIHHEVCLYSERDLFLLLLESGASVLRTMTTTWGNVKGVAVRV</sequence>
<evidence type="ECO:0000256" key="1">
    <source>
        <dbReference type="SAM" id="MobiDB-lite"/>
    </source>
</evidence>
<protein>
    <recommendedName>
        <fullName evidence="4">Methyltransferase family protein</fullName>
    </recommendedName>
</protein>
<keyword evidence="3" id="KW-1185">Reference proteome</keyword>
<dbReference type="EMBL" id="RBXP01000016">
    <property type="protein sequence ID" value="RKT51104.1"/>
    <property type="molecule type" value="Genomic_DNA"/>
</dbReference>
<dbReference type="AlphaFoldDB" id="A0A495VP66"/>
<feature type="region of interest" description="Disordered" evidence="1">
    <location>
        <begin position="1"/>
        <end position="20"/>
    </location>
</feature>
<dbReference type="InterPro" id="IPR029063">
    <property type="entry name" value="SAM-dependent_MTases_sf"/>
</dbReference>